<dbReference type="CDD" id="cd01651">
    <property type="entry name" value="RT_G2_intron"/>
    <property type="match status" value="1"/>
</dbReference>
<dbReference type="InterPro" id="IPR043502">
    <property type="entry name" value="DNA/RNA_pol_sf"/>
</dbReference>
<evidence type="ECO:0000256" key="8">
    <source>
        <dbReference type="ARBA" id="ARBA00034120"/>
    </source>
</evidence>
<evidence type="ECO:0000313" key="12">
    <source>
        <dbReference type="EMBL" id="MSS17430.1"/>
    </source>
</evidence>
<dbReference type="PANTHER" id="PTHR34047">
    <property type="entry name" value="NUCLEAR INTRON MATURASE 1, MITOCHONDRIAL-RELATED"/>
    <property type="match status" value="1"/>
</dbReference>
<evidence type="ECO:0000313" key="13">
    <source>
        <dbReference type="Proteomes" id="UP000483362"/>
    </source>
</evidence>
<dbReference type="EMBL" id="VULT01000008">
    <property type="protein sequence ID" value="MSS17430.1"/>
    <property type="molecule type" value="Genomic_DNA"/>
</dbReference>
<comment type="catalytic activity">
    <reaction evidence="9">
        <text>DNA(n) + a 2'-deoxyribonucleoside 5'-triphosphate = DNA(n+1) + diphosphate</text>
        <dbReference type="Rhea" id="RHEA:22508"/>
        <dbReference type="Rhea" id="RHEA-COMP:17339"/>
        <dbReference type="Rhea" id="RHEA-COMP:17340"/>
        <dbReference type="ChEBI" id="CHEBI:33019"/>
        <dbReference type="ChEBI" id="CHEBI:61560"/>
        <dbReference type="ChEBI" id="CHEBI:173112"/>
        <dbReference type="EC" id="2.7.7.49"/>
    </reaction>
</comment>
<dbReference type="GO" id="GO:0051607">
    <property type="term" value="P:defense response to virus"/>
    <property type="evidence" value="ECO:0007669"/>
    <property type="project" value="UniProtKB-KW"/>
</dbReference>
<dbReference type="InterPro" id="IPR000477">
    <property type="entry name" value="RT_dom"/>
</dbReference>
<keyword evidence="6" id="KW-0695">RNA-directed DNA polymerase</keyword>
<evidence type="ECO:0000256" key="2">
    <source>
        <dbReference type="ARBA" id="ARBA00022679"/>
    </source>
</evidence>
<dbReference type="PROSITE" id="PS50878">
    <property type="entry name" value="RT_POL"/>
    <property type="match status" value="1"/>
</dbReference>
<feature type="region of interest" description="Disordered" evidence="10">
    <location>
        <begin position="1"/>
        <end position="23"/>
    </location>
</feature>
<dbReference type="AlphaFoldDB" id="A0A6L5XAP8"/>
<feature type="domain" description="Reverse transcriptase" evidence="11">
    <location>
        <begin position="90"/>
        <end position="286"/>
    </location>
</feature>
<accession>A0A6L5XAP8</accession>
<comment type="similarity">
    <text evidence="8">Belongs to the bacterial reverse transcriptase family.</text>
</comment>
<dbReference type="Pfam" id="PF00078">
    <property type="entry name" value="RVT_1"/>
    <property type="match status" value="1"/>
</dbReference>
<evidence type="ECO:0000256" key="4">
    <source>
        <dbReference type="ARBA" id="ARBA00022723"/>
    </source>
</evidence>
<proteinExistence type="inferred from homology"/>
<organism evidence="12 13">
    <name type="scientific">Sodaliphilus pleomorphus</name>
    <dbReference type="NCBI Taxonomy" id="2606626"/>
    <lineage>
        <taxon>Bacteria</taxon>
        <taxon>Pseudomonadati</taxon>
        <taxon>Bacteroidota</taxon>
        <taxon>Bacteroidia</taxon>
        <taxon>Bacteroidales</taxon>
        <taxon>Muribaculaceae</taxon>
        <taxon>Sodaliphilus</taxon>
    </lineage>
</organism>
<keyword evidence="7" id="KW-0051">Antiviral defense</keyword>
<evidence type="ECO:0000259" key="11">
    <source>
        <dbReference type="PROSITE" id="PS50878"/>
    </source>
</evidence>
<keyword evidence="5" id="KW-0460">Magnesium</keyword>
<dbReference type="PRINTS" id="PR00866">
    <property type="entry name" value="RNADNAPOLMS"/>
</dbReference>
<dbReference type="InterPro" id="IPR000123">
    <property type="entry name" value="Reverse_transcriptase_msDNA"/>
</dbReference>
<protein>
    <recommendedName>
        <fullName evidence="1">RNA-directed DNA polymerase</fullName>
        <ecNumber evidence="1">2.7.7.49</ecNumber>
    </recommendedName>
</protein>
<dbReference type="Proteomes" id="UP000483362">
    <property type="component" value="Unassembled WGS sequence"/>
</dbReference>
<keyword evidence="13" id="KW-1185">Reference proteome</keyword>
<evidence type="ECO:0000256" key="9">
    <source>
        <dbReference type="ARBA" id="ARBA00048173"/>
    </source>
</evidence>
<comment type="caution">
    <text evidence="12">The sequence shown here is derived from an EMBL/GenBank/DDBJ whole genome shotgun (WGS) entry which is preliminary data.</text>
</comment>
<reference evidence="12 13" key="1">
    <citation type="submission" date="2019-08" db="EMBL/GenBank/DDBJ databases">
        <title>In-depth cultivation of the pig gut microbiome towards novel bacterial diversity and tailored functional studies.</title>
        <authorList>
            <person name="Wylensek D."/>
            <person name="Hitch T.C.A."/>
            <person name="Clavel T."/>
        </authorList>
    </citation>
    <scope>NUCLEOTIDE SEQUENCE [LARGE SCALE GENOMIC DNA]</scope>
    <source>
        <strain evidence="12 13">Oil-RF-744-WCA-WT-10</strain>
    </source>
</reference>
<evidence type="ECO:0000256" key="5">
    <source>
        <dbReference type="ARBA" id="ARBA00022842"/>
    </source>
</evidence>
<evidence type="ECO:0000256" key="7">
    <source>
        <dbReference type="ARBA" id="ARBA00023118"/>
    </source>
</evidence>
<name>A0A6L5XAP8_9BACT</name>
<dbReference type="PANTHER" id="PTHR34047:SF8">
    <property type="entry name" value="PROTEIN YKFC"/>
    <property type="match status" value="1"/>
</dbReference>
<dbReference type="SUPFAM" id="SSF56672">
    <property type="entry name" value="DNA/RNA polymerases"/>
    <property type="match status" value="1"/>
</dbReference>
<dbReference type="GO" id="GO:0003964">
    <property type="term" value="F:RNA-directed DNA polymerase activity"/>
    <property type="evidence" value="ECO:0007669"/>
    <property type="project" value="UniProtKB-KW"/>
</dbReference>
<evidence type="ECO:0000256" key="10">
    <source>
        <dbReference type="SAM" id="MobiDB-lite"/>
    </source>
</evidence>
<keyword evidence="4" id="KW-0479">Metal-binding</keyword>
<gene>
    <name evidence="12" type="ORF">FYJ29_06635</name>
</gene>
<dbReference type="GO" id="GO:0046872">
    <property type="term" value="F:metal ion binding"/>
    <property type="evidence" value="ECO:0007669"/>
    <property type="project" value="UniProtKB-KW"/>
</dbReference>
<dbReference type="InterPro" id="IPR051083">
    <property type="entry name" value="GrpII_Intron_Splice-Mob/Def"/>
</dbReference>
<keyword evidence="2" id="KW-0808">Transferase</keyword>
<dbReference type="GO" id="GO:0003723">
    <property type="term" value="F:RNA binding"/>
    <property type="evidence" value="ECO:0007669"/>
    <property type="project" value="InterPro"/>
</dbReference>
<evidence type="ECO:0000256" key="6">
    <source>
        <dbReference type="ARBA" id="ARBA00022918"/>
    </source>
</evidence>
<evidence type="ECO:0000256" key="1">
    <source>
        <dbReference type="ARBA" id="ARBA00012493"/>
    </source>
</evidence>
<keyword evidence="3" id="KW-0548">Nucleotidyltransferase</keyword>
<sequence length="286" mass="32107">MKGEKPKTTESCPRKNSSESERYEGAPTLIGIVGDELVEVQLSSDRMLEYILTPDNLNRAYKQVKANKGSGGIDRMEVEQLLPYLREHKEEITESLLGGSYRPNPVRRVEIPKEGGKRRQLGIPTVVDRVIQQSISQVLSLVYGPKFSETSYGFRPRRSAHQALRKAQEIINSGYKYCVDLDLEKFFDTVSHSKLIQLLGETIKDGRVISLIHKYLNAGVMVGHKYEDTTEGVPQGGPLSPILSNIMLTELDRELERRGLSHAYGILREKAPALRTAVCRTARTVV</sequence>
<evidence type="ECO:0000256" key="3">
    <source>
        <dbReference type="ARBA" id="ARBA00022695"/>
    </source>
</evidence>
<dbReference type="EC" id="2.7.7.49" evidence="1"/>